<keyword evidence="3 7" id="KW-1133">Transmembrane helix</keyword>
<keyword evidence="4 7" id="KW-0472">Membrane</keyword>
<dbReference type="PROSITE" id="PS50850">
    <property type="entry name" value="MFS"/>
    <property type="match status" value="1"/>
</dbReference>
<dbReference type="Pfam" id="PF07690">
    <property type="entry name" value="MFS_1"/>
    <property type="match status" value="1"/>
</dbReference>
<dbReference type="AlphaFoldDB" id="A0A9W8RYT8"/>
<evidence type="ECO:0000259" key="8">
    <source>
        <dbReference type="PROSITE" id="PS50850"/>
    </source>
</evidence>
<dbReference type="PANTHER" id="PTHR23502">
    <property type="entry name" value="MAJOR FACILITATOR SUPERFAMILY"/>
    <property type="match status" value="1"/>
</dbReference>
<keyword evidence="5" id="KW-0325">Glycoprotein</keyword>
<feature type="compositionally biased region" description="Polar residues" evidence="6">
    <location>
        <begin position="247"/>
        <end position="263"/>
    </location>
</feature>
<feature type="transmembrane region" description="Helical" evidence="7">
    <location>
        <begin position="315"/>
        <end position="337"/>
    </location>
</feature>
<feature type="transmembrane region" description="Helical" evidence="7">
    <location>
        <begin position="183"/>
        <end position="201"/>
    </location>
</feature>
<dbReference type="GO" id="GO:0022857">
    <property type="term" value="F:transmembrane transporter activity"/>
    <property type="evidence" value="ECO:0007669"/>
    <property type="project" value="InterPro"/>
</dbReference>
<evidence type="ECO:0000256" key="2">
    <source>
        <dbReference type="ARBA" id="ARBA00022692"/>
    </source>
</evidence>
<dbReference type="Proteomes" id="UP001152049">
    <property type="component" value="Unassembled WGS sequence"/>
</dbReference>
<gene>
    <name evidence="9" type="ORF">NW762_008960</name>
</gene>
<evidence type="ECO:0000313" key="9">
    <source>
        <dbReference type="EMBL" id="KAJ4256864.1"/>
    </source>
</evidence>
<feature type="transmembrane region" description="Helical" evidence="7">
    <location>
        <begin position="399"/>
        <end position="418"/>
    </location>
</feature>
<feature type="transmembrane region" description="Helical" evidence="7">
    <location>
        <begin position="95"/>
        <end position="115"/>
    </location>
</feature>
<dbReference type="GO" id="GO:0005886">
    <property type="term" value="C:plasma membrane"/>
    <property type="evidence" value="ECO:0007669"/>
    <property type="project" value="TreeGrafter"/>
</dbReference>
<evidence type="ECO:0000256" key="1">
    <source>
        <dbReference type="ARBA" id="ARBA00004141"/>
    </source>
</evidence>
<feature type="transmembrane region" description="Helical" evidence="7">
    <location>
        <begin position="56"/>
        <end position="75"/>
    </location>
</feature>
<evidence type="ECO:0000256" key="5">
    <source>
        <dbReference type="ARBA" id="ARBA00023180"/>
    </source>
</evidence>
<evidence type="ECO:0000256" key="3">
    <source>
        <dbReference type="ARBA" id="ARBA00022989"/>
    </source>
</evidence>
<evidence type="ECO:0000256" key="6">
    <source>
        <dbReference type="SAM" id="MobiDB-lite"/>
    </source>
</evidence>
<dbReference type="OrthoDB" id="5215911at2759"/>
<keyword evidence="10" id="KW-1185">Reference proteome</keyword>
<dbReference type="SUPFAM" id="SSF103473">
    <property type="entry name" value="MFS general substrate transporter"/>
    <property type="match status" value="1"/>
</dbReference>
<dbReference type="EMBL" id="JAOQAZ010000018">
    <property type="protein sequence ID" value="KAJ4256864.1"/>
    <property type="molecule type" value="Genomic_DNA"/>
</dbReference>
<keyword evidence="2 7" id="KW-0812">Transmembrane</keyword>
<sequence length="474" mass="52755">MQPVDVDAISGNPDVPGEVYLIKQNDSDESTTIVLSPQPSNDPNDPLNWPLWRKMVNWMLVFSVTVTVFTSLSIQTNFWQQMSPELKISFKQLNYAQSTNLAGLALGCIFFIPLTKKYGRRLTYILATAVMAAMAFWSYRLDSLAELYIANLINGLAGATNETISQMTISDLFFVHQRGRINALYLTAVMVGTFLTPLVAGVQAQNQGWRASYLTLGICLVVLVFLFIFTFEETKYVPILEAATPQPSQTPANIPETDTNAKSAQDERKTVFDHATTRSFTNGAQPRPKTYRERLRFLTPTSESLWQLFAFPLHVIWLPHVLFTALQYAAGIIWLSVMASMTSRIFSAPPYTFNTAQLGYMGLGPFTGNLIGSIYAGVASDWAVTYLSKKNGGWYQPEFRLWPLIIPAFFQAGGLIMFGTTADRGMHWIYPSIGGAFFAFGLGAMGDITFTFVIDTYRPVSGPFLQAIANKSRP</sequence>
<comment type="caution">
    <text evidence="9">The sequence shown here is derived from an EMBL/GenBank/DDBJ whole genome shotgun (WGS) entry which is preliminary data.</text>
</comment>
<comment type="subcellular location">
    <subcellularLocation>
        <location evidence="1">Membrane</location>
        <topology evidence="1">Multi-pass membrane protein</topology>
    </subcellularLocation>
</comment>
<evidence type="ECO:0000313" key="10">
    <source>
        <dbReference type="Proteomes" id="UP001152049"/>
    </source>
</evidence>
<feature type="transmembrane region" description="Helical" evidence="7">
    <location>
        <begin position="430"/>
        <end position="454"/>
    </location>
</feature>
<protein>
    <recommendedName>
        <fullName evidence="8">Major facilitator superfamily (MFS) profile domain-containing protein</fullName>
    </recommendedName>
</protein>
<dbReference type="InterPro" id="IPR020846">
    <property type="entry name" value="MFS_dom"/>
</dbReference>
<proteinExistence type="predicted"/>
<dbReference type="Gene3D" id="1.20.1250.20">
    <property type="entry name" value="MFS general substrate transporter like domains"/>
    <property type="match status" value="1"/>
</dbReference>
<organism evidence="9 10">
    <name type="scientific">Fusarium torreyae</name>
    <dbReference type="NCBI Taxonomy" id="1237075"/>
    <lineage>
        <taxon>Eukaryota</taxon>
        <taxon>Fungi</taxon>
        <taxon>Dikarya</taxon>
        <taxon>Ascomycota</taxon>
        <taxon>Pezizomycotina</taxon>
        <taxon>Sordariomycetes</taxon>
        <taxon>Hypocreomycetidae</taxon>
        <taxon>Hypocreales</taxon>
        <taxon>Nectriaceae</taxon>
        <taxon>Fusarium</taxon>
    </lineage>
</organism>
<dbReference type="PANTHER" id="PTHR23502:SF50">
    <property type="entry name" value="TRANSPORTER, PUTATIVE (AFU_ORTHOLOGUE AFUA_5G00430)-RELATED"/>
    <property type="match status" value="1"/>
</dbReference>
<evidence type="ECO:0000256" key="4">
    <source>
        <dbReference type="ARBA" id="ARBA00023136"/>
    </source>
</evidence>
<feature type="region of interest" description="Disordered" evidence="6">
    <location>
        <begin position="247"/>
        <end position="268"/>
    </location>
</feature>
<feature type="domain" description="Major facilitator superfamily (MFS) profile" evidence="8">
    <location>
        <begin position="56"/>
        <end position="474"/>
    </location>
</feature>
<accession>A0A9W8RYT8</accession>
<dbReference type="InterPro" id="IPR036259">
    <property type="entry name" value="MFS_trans_sf"/>
</dbReference>
<name>A0A9W8RYT8_9HYPO</name>
<feature type="transmembrane region" description="Helical" evidence="7">
    <location>
        <begin position="213"/>
        <end position="231"/>
    </location>
</feature>
<reference evidence="9" key="1">
    <citation type="submission" date="2022-09" db="EMBL/GenBank/DDBJ databases">
        <title>Fusarium specimens isolated from Avocado Roots.</title>
        <authorList>
            <person name="Stajich J."/>
            <person name="Roper C."/>
            <person name="Heimlech-Rivalta G."/>
        </authorList>
    </citation>
    <scope>NUCLEOTIDE SEQUENCE</scope>
    <source>
        <strain evidence="9">CF00136</strain>
    </source>
</reference>
<dbReference type="InterPro" id="IPR011701">
    <property type="entry name" value="MFS"/>
</dbReference>
<evidence type="ECO:0000256" key="7">
    <source>
        <dbReference type="SAM" id="Phobius"/>
    </source>
</evidence>
<feature type="transmembrane region" description="Helical" evidence="7">
    <location>
        <begin position="122"/>
        <end position="139"/>
    </location>
</feature>
<feature type="transmembrane region" description="Helical" evidence="7">
    <location>
        <begin position="358"/>
        <end position="379"/>
    </location>
</feature>